<dbReference type="Pfam" id="PF00534">
    <property type="entry name" value="Glycos_transf_1"/>
    <property type="match status" value="1"/>
</dbReference>
<dbReference type="PANTHER" id="PTHR45947:SF14">
    <property type="entry name" value="SLL1723 PROTEIN"/>
    <property type="match status" value="1"/>
</dbReference>
<feature type="domain" description="Glycosyl transferase family 1" evidence="1">
    <location>
        <begin position="203"/>
        <end position="364"/>
    </location>
</feature>
<proteinExistence type="predicted"/>
<evidence type="ECO:0000259" key="2">
    <source>
        <dbReference type="Pfam" id="PF13439"/>
    </source>
</evidence>
<dbReference type="OrthoDB" id="9772485at2"/>
<dbReference type="Proteomes" id="UP000240481">
    <property type="component" value="Unassembled WGS sequence"/>
</dbReference>
<accession>A0A0J8VBI2</accession>
<sequence length="403" mass="44738">MKNIAIVAPTFPVLSETFIRTEVESIQECGYQVMVFTFQKNTIASTPTNKQKMMYPVKKIGETFYLSFLTTLSFDKIKKCWQFINEQQSLPKRSLFFHSLKLASQLVEANIHHVHAHFSQHTAAHAIAAAKLAGITVSFVGHGHDVNETPFDIATKIKHADLVIAVCHYMADKFNHAYQGNIRVLHCGVKTALFTPQLRPISPQLKFVFVGRLIESKGLTYLLSSLKPLINQYSFSLDIIGDGELADTLKQQAHELGLSGHINFIGAKTHAWIVKHLPYYDCLVAPFCVAQSGSVDTGPLVLKEAMSVGVPVITSDLSGCKEIVTAATGYIVEQKNVEQLSRAIAQFISLAPNERLVMGMAARKKVKESFDAHKQALTLCQWIEDLPQSPPPSSFSTPRYSHE</sequence>
<keyword evidence="4" id="KW-1185">Reference proteome</keyword>
<dbReference type="RefSeq" id="WP_048899044.1">
    <property type="nucleotide sequence ID" value="NZ_AP024853.1"/>
</dbReference>
<evidence type="ECO:0000259" key="1">
    <source>
        <dbReference type="Pfam" id="PF00534"/>
    </source>
</evidence>
<name>A0A0J8VBI2_9GAMM</name>
<dbReference type="PANTHER" id="PTHR45947">
    <property type="entry name" value="SULFOQUINOVOSYL TRANSFERASE SQD2"/>
    <property type="match status" value="1"/>
</dbReference>
<dbReference type="AlphaFoldDB" id="A0A0J8VBI2"/>
<dbReference type="InterPro" id="IPR001296">
    <property type="entry name" value="Glyco_trans_1"/>
</dbReference>
<comment type="caution">
    <text evidence="3">The sequence shown here is derived from an EMBL/GenBank/DDBJ whole genome shotgun (WGS) entry which is preliminary data.</text>
</comment>
<reference evidence="3 4" key="1">
    <citation type="submission" date="2018-01" db="EMBL/GenBank/DDBJ databases">
        <title>Whole genome sequencing of Histamine producing bacteria.</title>
        <authorList>
            <person name="Butler K."/>
        </authorList>
    </citation>
    <scope>NUCLEOTIDE SEQUENCE [LARGE SCALE GENOMIC DNA]</scope>
    <source>
        <strain evidence="3 4">DSM 24669</strain>
    </source>
</reference>
<dbReference type="InterPro" id="IPR028098">
    <property type="entry name" value="Glyco_trans_4-like_N"/>
</dbReference>
<gene>
    <name evidence="3" type="ORF">C9I94_10010</name>
</gene>
<protein>
    <submittedName>
        <fullName evidence="3">Colanic acid biosynthesis glycosyltransferase WcaL</fullName>
    </submittedName>
</protein>
<keyword evidence="3" id="KW-0808">Transferase</keyword>
<dbReference type="STRING" id="680026.AB733_12375"/>
<dbReference type="InterPro" id="IPR050194">
    <property type="entry name" value="Glycosyltransferase_grp1"/>
</dbReference>
<dbReference type="GO" id="GO:0016757">
    <property type="term" value="F:glycosyltransferase activity"/>
    <property type="evidence" value="ECO:0007669"/>
    <property type="project" value="InterPro"/>
</dbReference>
<feature type="domain" description="Glycosyltransferase subfamily 4-like N-terminal" evidence="2">
    <location>
        <begin position="91"/>
        <end position="192"/>
    </location>
</feature>
<evidence type="ECO:0000313" key="4">
    <source>
        <dbReference type="Proteomes" id="UP000240481"/>
    </source>
</evidence>
<dbReference type="SUPFAM" id="SSF53756">
    <property type="entry name" value="UDP-Glycosyltransferase/glycogen phosphorylase"/>
    <property type="match status" value="1"/>
</dbReference>
<dbReference type="EMBL" id="PYLZ01000005">
    <property type="protein sequence ID" value="PSW24371.1"/>
    <property type="molecule type" value="Genomic_DNA"/>
</dbReference>
<organism evidence="3 4">
    <name type="scientific">Photobacterium swingsii</name>
    <dbReference type="NCBI Taxonomy" id="680026"/>
    <lineage>
        <taxon>Bacteria</taxon>
        <taxon>Pseudomonadati</taxon>
        <taxon>Pseudomonadota</taxon>
        <taxon>Gammaproteobacteria</taxon>
        <taxon>Vibrionales</taxon>
        <taxon>Vibrionaceae</taxon>
        <taxon>Photobacterium</taxon>
    </lineage>
</organism>
<dbReference type="Gene3D" id="3.40.50.2000">
    <property type="entry name" value="Glycogen Phosphorylase B"/>
    <property type="match status" value="2"/>
</dbReference>
<dbReference type="Pfam" id="PF13439">
    <property type="entry name" value="Glyco_transf_4"/>
    <property type="match status" value="1"/>
</dbReference>
<evidence type="ECO:0000313" key="3">
    <source>
        <dbReference type="EMBL" id="PSW24371.1"/>
    </source>
</evidence>